<proteinExistence type="predicted"/>
<protein>
    <submittedName>
        <fullName evidence="1">Putative endodeoxyribonuclease</fullName>
    </submittedName>
</protein>
<dbReference type="GO" id="GO:0006310">
    <property type="term" value="P:DNA recombination"/>
    <property type="evidence" value="ECO:0007669"/>
    <property type="project" value="InterPro"/>
</dbReference>
<evidence type="ECO:0000313" key="1">
    <source>
        <dbReference type="EMBL" id="QJB03547.1"/>
    </source>
</evidence>
<dbReference type="EMBL" id="MT143851">
    <property type="protein sequence ID" value="QJB03547.1"/>
    <property type="molecule type" value="Genomic_DNA"/>
</dbReference>
<organism evidence="1">
    <name type="scientific">viral metagenome</name>
    <dbReference type="NCBI Taxonomy" id="1070528"/>
    <lineage>
        <taxon>unclassified sequences</taxon>
        <taxon>metagenomes</taxon>
        <taxon>organismal metagenomes</taxon>
    </lineage>
</organism>
<gene>
    <name evidence="1" type="ORF">MM171B00657_0004</name>
</gene>
<accession>A0A6M3M701</accession>
<dbReference type="InterPro" id="IPR008822">
    <property type="entry name" value="Endonuclease_RusA-like"/>
</dbReference>
<dbReference type="GO" id="GO:0000287">
    <property type="term" value="F:magnesium ion binding"/>
    <property type="evidence" value="ECO:0007669"/>
    <property type="project" value="InterPro"/>
</dbReference>
<reference evidence="1" key="1">
    <citation type="submission" date="2020-03" db="EMBL/GenBank/DDBJ databases">
        <title>The deep terrestrial virosphere.</title>
        <authorList>
            <person name="Holmfeldt K."/>
            <person name="Nilsson E."/>
            <person name="Simone D."/>
            <person name="Lopez-Fernandez M."/>
            <person name="Wu X."/>
            <person name="de Brujin I."/>
            <person name="Lundin D."/>
            <person name="Andersson A."/>
            <person name="Bertilsson S."/>
            <person name="Dopson M."/>
        </authorList>
    </citation>
    <scope>NUCLEOTIDE SEQUENCE</scope>
    <source>
        <strain evidence="1">MM171B00657</strain>
    </source>
</reference>
<sequence length="124" mass="14666">MVKQILLLFEFKLISKDNEKIQNRQGKYFLSPKYKSFEKLIRDTAFFQMRSMSFEPFSKDANLHMNIHAYFKTKVHADLFNLPKSLADALQNVIYPNDKQIKSGTISIQENADRNYFTMFIKTI</sequence>
<dbReference type="Gene3D" id="3.30.1330.70">
    <property type="entry name" value="Holliday junction resolvase RusA"/>
    <property type="match status" value="1"/>
</dbReference>
<dbReference type="InterPro" id="IPR036614">
    <property type="entry name" value="RusA-like_sf"/>
</dbReference>
<dbReference type="GO" id="GO:0006281">
    <property type="term" value="P:DNA repair"/>
    <property type="evidence" value="ECO:0007669"/>
    <property type="project" value="InterPro"/>
</dbReference>
<dbReference type="SUPFAM" id="SSF103084">
    <property type="entry name" value="Holliday junction resolvase RusA"/>
    <property type="match status" value="1"/>
</dbReference>
<dbReference type="Pfam" id="PF05866">
    <property type="entry name" value="RusA"/>
    <property type="match status" value="1"/>
</dbReference>
<name>A0A6M3M701_9ZZZZ</name>
<dbReference type="AlphaFoldDB" id="A0A6M3M701"/>